<dbReference type="PROSITE" id="PS50994">
    <property type="entry name" value="INTEGRASE"/>
    <property type="match status" value="1"/>
</dbReference>
<dbReference type="InterPro" id="IPR036397">
    <property type="entry name" value="RNaseH_sf"/>
</dbReference>
<dbReference type="AlphaFoldDB" id="A0AAD7UPV6"/>
<evidence type="ECO:0000259" key="1">
    <source>
        <dbReference type="PROSITE" id="PS50994"/>
    </source>
</evidence>
<keyword evidence="3" id="KW-1185">Reference proteome</keyword>
<proteinExistence type="predicted"/>
<sequence length="309" mass="35866">MLGCDAVGPIDPISKNNNRYLLVAIDYLTRWPMAKAVPDITEETTSAFLYDIVKDYGVPSYLLTDRGSNFTSRYTKAFLNNLECRHLTTTAYRPQTNGMCERLNQTLVQTLAKIIRDKDAENRWDEYVGAALLAIRTMPNESTKYSPAMLLFGYEMRTPSTWPAPQRDYIEGEIIEEVERRTRIIQYLTSTLHAKAKETAEKEKKRQKQRYDQDVHLRRRFKLGEQVLMKDSAPVGKFSDRWIGPLTVTRVNDSGTYHLQGPDMRRLQGAVNGDKLVPYYQHKRMIPDVQVQQAAQRFEAWIDRHEPRQ</sequence>
<feature type="domain" description="Integrase catalytic" evidence="1">
    <location>
        <begin position="1"/>
        <end position="155"/>
    </location>
</feature>
<dbReference type="InterPro" id="IPR012337">
    <property type="entry name" value="RNaseH-like_sf"/>
</dbReference>
<dbReference type="RefSeq" id="XP_058336284.1">
    <property type="nucleotide sequence ID" value="XM_058492949.1"/>
</dbReference>
<comment type="caution">
    <text evidence="2">The sequence shown here is derived from an EMBL/GenBank/DDBJ whole genome shotgun (WGS) entry which is preliminary data.</text>
</comment>
<dbReference type="Gene3D" id="3.30.420.10">
    <property type="entry name" value="Ribonuclease H-like superfamily/Ribonuclease H"/>
    <property type="match status" value="1"/>
</dbReference>
<dbReference type="Proteomes" id="UP001234581">
    <property type="component" value="Unassembled WGS sequence"/>
</dbReference>
<dbReference type="GO" id="GO:0005634">
    <property type="term" value="C:nucleus"/>
    <property type="evidence" value="ECO:0007669"/>
    <property type="project" value="UniProtKB-ARBA"/>
</dbReference>
<dbReference type="PANTHER" id="PTHR37984">
    <property type="entry name" value="PROTEIN CBG26694"/>
    <property type="match status" value="1"/>
</dbReference>
<dbReference type="SUPFAM" id="SSF53098">
    <property type="entry name" value="Ribonuclease H-like"/>
    <property type="match status" value="1"/>
</dbReference>
<dbReference type="GO" id="GO:0015074">
    <property type="term" value="P:DNA integration"/>
    <property type="evidence" value="ECO:0007669"/>
    <property type="project" value="InterPro"/>
</dbReference>
<gene>
    <name evidence="2" type="ORF">O0I10_013109</name>
</gene>
<evidence type="ECO:0000313" key="2">
    <source>
        <dbReference type="EMBL" id="KAJ8651369.1"/>
    </source>
</evidence>
<dbReference type="FunFam" id="3.30.420.10:FF:000032">
    <property type="entry name" value="Retrovirus-related Pol polyprotein from transposon 297-like Protein"/>
    <property type="match status" value="1"/>
</dbReference>
<dbReference type="GeneID" id="83220401"/>
<name>A0AAD7UPV6_9FUNG</name>
<dbReference type="GO" id="GO:0003676">
    <property type="term" value="F:nucleic acid binding"/>
    <property type="evidence" value="ECO:0007669"/>
    <property type="project" value="InterPro"/>
</dbReference>
<dbReference type="InterPro" id="IPR001584">
    <property type="entry name" value="Integrase_cat-core"/>
</dbReference>
<dbReference type="InterPro" id="IPR050951">
    <property type="entry name" value="Retrovirus_Pol_polyprotein"/>
</dbReference>
<reference evidence="2 3" key="1">
    <citation type="submission" date="2023-03" db="EMBL/GenBank/DDBJ databases">
        <title>Genome sequence of Lichtheimia ornata CBS 291.66.</title>
        <authorList>
            <person name="Mohabir J.T."/>
            <person name="Shea T.P."/>
            <person name="Kurbessoian T."/>
            <person name="Berby B."/>
            <person name="Fontaine J."/>
            <person name="Livny J."/>
            <person name="Gnirke A."/>
            <person name="Stajich J.E."/>
            <person name="Cuomo C.A."/>
        </authorList>
    </citation>
    <scope>NUCLEOTIDE SEQUENCE [LARGE SCALE GENOMIC DNA]</scope>
    <source>
        <strain evidence="2">CBS 291.66</strain>
    </source>
</reference>
<dbReference type="EMBL" id="JARTCD010000244">
    <property type="protein sequence ID" value="KAJ8651369.1"/>
    <property type="molecule type" value="Genomic_DNA"/>
</dbReference>
<accession>A0AAD7UPV6</accession>
<evidence type="ECO:0000313" key="3">
    <source>
        <dbReference type="Proteomes" id="UP001234581"/>
    </source>
</evidence>
<protein>
    <recommendedName>
        <fullName evidence="1">Integrase catalytic domain-containing protein</fullName>
    </recommendedName>
</protein>
<dbReference type="Pfam" id="PF00665">
    <property type="entry name" value="rve"/>
    <property type="match status" value="1"/>
</dbReference>
<organism evidence="2 3">
    <name type="scientific">Lichtheimia ornata</name>
    <dbReference type="NCBI Taxonomy" id="688661"/>
    <lineage>
        <taxon>Eukaryota</taxon>
        <taxon>Fungi</taxon>
        <taxon>Fungi incertae sedis</taxon>
        <taxon>Mucoromycota</taxon>
        <taxon>Mucoromycotina</taxon>
        <taxon>Mucoromycetes</taxon>
        <taxon>Mucorales</taxon>
        <taxon>Lichtheimiaceae</taxon>
        <taxon>Lichtheimia</taxon>
    </lineage>
</organism>
<dbReference type="PANTHER" id="PTHR37984:SF5">
    <property type="entry name" value="PROTEIN NYNRIN-LIKE"/>
    <property type="match status" value="1"/>
</dbReference>